<comment type="cofactor">
    <cofactor evidence="1">
        <name>pyridoxal 5'-phosphate</name>
        <dbReference type="ChEBI" id="CHEBI:597326"/>
    </cofactor>
</comment>
<dbReference type="InterPro" id="IPR036052">
    <property type="entry name" value="TrpB-like_PALP_sf"/>
</dbReference>
<evidence type="ECO:0000256" key="2">
    <source>
        <dbReference type="ARBA" id="ARBA00022898"/>
    </source>
</evidence>
<dbReference type="PANTHER" id="PTHR48078:SF6">
    <property type="entry name" value="L-THREONINE DEHYDRATASE CATABOLIC TDCB"/>
    <property type="match status" value="1"/>
</dbReference>
<dbReference type="AlphaFoldDB" id="A0A844CJ17"/>
<name>A0A844CJ17_9RHOB</name>
<sequence length="326" mass="34172">MKEQVYTRNRPMNAATQARFVPIQLTQATKTPLRRLRQVGKSSLWIKDETQQISGAFKFRGSMSFLSRQAVPTGVVTTASTGNHATGLSLAAREFGYEARIFVPEATPEAKQSRIREAGGKITLVKGDYEMALAQATQLAGSGAATLVPSYDHPDIVAGNRGIFSEIQSTLRQAPTRIYAPIGGGGVISGAILEMAGTNAQIIGVEFDEFARTHAIVSKKIGEIAPPARPAPASVEGIAIRSLGGHTSSIIGAAQNLKLAAVSAEQMAKACRLIWQQMGIKAELGACATVAAALADGDQPGTTVCVVTGGNIGGDVFNAIQNNDNI</sequence>
<proteinExistence type="predicted"/>
<keyword evidence="2" id="KW-0663">Pyridoxal phosphate</keyword>
<evidence type="ECO:0000256" key="3">
    <source>
        <dbReference type="ARBA" id="ARBA00023239"/>
    </source>
</evidence>
<evidence type="ECO:0000313" key="5">
    <source>
        <dbReference type="EMBL" id="MRU15321.1"/>
    </source>
</evidence>
<dbReference type="Gene3D" id="3.40.50.1100">
    <property type="match status" value="2"/>
</dbReference>
<feature type="domain" description="Tryptophan synthase beta chain-like PALP" evidence="4">
    <location>
        <begin position="28"/>
        <end position="309"/>
    </location>
</feature>
<comment type="caution">
    <text evidence="5">The sequence shown here is derived from an EMBL/GenBank/DDBJ whole genome shotgun (WGS) entry which is preliminary data.</text>
</comment>
<dbReference type="PANTHER" id="PTHR48078">
    <property type="entry name" value="THREONINE DEHYDRATASE, MITOCHONDRIAL-RELATED"/>
    <property type="match status" value="1"/>
</dbReference>
<dbReference type="GO" id="GO:0003941">
    <property type="term" value="F:L-serine ammonia-lyase activity"/>
    <property type="evidence" value="ECO:0007669"/>
    <property type="project" value="TreeGrafter"/>
</dbReference>
<gene>
    <name evidence="5" type="ORF">FDP25_07765</name>
</gene>
<evidence type="ECO:0000313" key="6">
    <source>
        <dbReference type="Proteomes" id="UP000564704"/>
    </source>
</evidence>
<evidence type="ECO:0000256" key="1">
    <source>
        <dbReference type="ARBA" id="ARBA00001933"/>
    </source>
</evidence>
<organism evidence="5 6">
    <name type="scientific">Roseovarius bejariae</name>
    <dbReference type="NCBI Taxonomy" id="2576383"/>
    <lineage>
        <taxon>Bacteria</taxon>
        <taxon>Pseudomonadati</taxon>
        <taxon>Pseudomonadota</taxon>
        <taxon>Alphaproteobacteria</taxon>
        <taxon>Rhodobacterales</taxon>
        <taxon>Roseobacteraceae</taxon>
        <taxon>Roseovarius</taxon>
    </lineage>
</organism>
<keyword evidence="3" id="KW-0456">Lyase</keyword>
<dbReference type="SUPFAM" id="SSF53686">
    <property type="entry name" value="Tryptophan synthase beta subunit-like PLP-dependent enzymes"/>
    <property type="match status" value="1"/>
</dbReference>
<dbReference type="InterPro" id="IPR050147">
    <property type="entry name" value="Ser/Thr_Dehydratase"/>
</dbReference>
<reference evidence="5 6" key="1">
    <citation type="submission" date="2019-05" db="EMBL/GenBank/DDBJ databases">
        <title>Roseovarius bejariae sp. nov., a moderately halophylic bacterium isolated from a saline soil in Rambla Salada (Murcia).</title>
        <authorList>
            <person name="Castro D.J."/>
            <person name="Gomez-Altuve A."/>
            <person name="Reina J.C."/>
            <person name="Rodriguez M."/>
            <person name="Sampedro I."/>
            <person name="Llamas I."/>
            <person name="Martinez-Checa F."/>
        </authorList>
    </citation>
    <scope>NUCLEOTIDE SEQUENCE [LARGE SCALE GENOMIC DNA]</scope>
    <source>
        <strain evidence="5 6">A21</strain>
    </source>
</reference>
<dbReference type="GO" id="GO:0004794">
    <property type="term" value="F:threonine deaminase activity"/>
    <property type="evidence" value="ECO:0007669"/>
    <property type="project" value="TreeGrafter"/>
</dbReference>
<dbReference type="OrthoDB" id="9811476at2"/>
<dbReference type="Proteomes" id="UP000564704">
    <property type="component" value="Unassembled WGS sequence"/>
</dbReference>
<dbReference type="GO" id="GO:0006567">
    <property type="term" value="P:L-threonine catabolic process"/>
    <property type="evidence" value="ECO:0007669"/>
    <property type="project" value="TreeGrafter"/>
</dbReference>
<dbReference type="GO" id="GO:0006565">
    <property type="term" value="P:L-serine catabolic process"/>
    <property type="evidence" value="ECO:0007669"/>
    <property type="project" value="TreeGrafter"/>
</dbReference>
<accession>A0A844CJ17</accession>
<dbReference type="Pfam" id="PF00291">
    <property type="entry name" value="PALP"/>
    <property type="match status" value="1"/>
</dbReference>
<keyword evidence="6" id="KW-1185">Reference proteome</keyword>
<dbReference type="EMBL" id="SZWE01000001">
    <property type="protein sequence ID" value="MRU15321.1"/>
    <property type="molecule type" value="Genomic_DNA"/>
</dbReference>
<evidence type="ECO:0000259" key="4">
    <source>
        <dbReference type="Pfam" id="PF00291"/>
    </source>
</evidence>
<protein>
    <submittedName>
        <fullName evidence="5">Pyridoxal-phosphate dependent enzyme</fullName>
    </submittedName>
</protein>
<dbReference type="InterPro" id="IPR001926">
    <property type="entry name" value="TrpB-like_PALP"/>
</dbReference>
<dbReference type="GO" id="GO:0009097">
    <property type="term" value="P:isoleucine biosynthetic process"/>
    <property type="evidence" value="ECO:0007669"/>
    <property type="project" value="TreeGrafter"/>
</dbReference>